<dbReference type="InterPro" id="IPR019775">
    <property type="entry name" value="WD40_repeat_CS"/>
</dbReference>
<gene>
    <name evidence="4" type="ORF">ILUMI_23852</name>
</gene>
<keyword evidence="5" id="KW-1185">Reference proteome</keyword>
<dbReference type="InterPro" id="IPR001680">
    <property type="entry name" value="WD40_rpt"/>
</dbReference>
<dbReference type="InterPro" id="IPR015943">
    <property type="entry name" value="WD40/YVTN_repeat-like_dom_sf"/>
</dbReference>
<dbReference type="InterPro" id="IPR020472">
    <property type="entry name" value="WD40_PAC1"/>
</dbReference>
<dbReference type="PANTHER" id="PTHR22847">
    <property type="entry name" value="WD40 REPEAT PROTEIN"/>
    <property type="match status" value="1"/>
</dbReference>
<dbReference type="PROSITE" id="PS00678">
    <property type="entry name" value="WD_REPEATS_1"/>
    <property type="match status" value="1"/>
</dbReference>
<dbReference type="GO" id="GO:0042393">
    <property type="term" value="F:histone binding"/>
    <property type="evidence" value="ECO:0007669"/>
    <property type="project" value="TreeGrafter"/>
</dbReference>
<evidence type="ECO:0000256" key="1">
    <source>
        <dbReference type="ARBA" id="ARBA00022574"/>
    </source>
</evidence>
<keyword evidence="1 3" id="KW-0853">WD repeat</keyword>
<accession>A0A8K0G1H6</accession>
<protein>
    <submittedName>
        <fullName evidence="4">Uncharacterized protein</fullName>
    </submittedName>
</protein>
<evidence type="ECO:0000313" key="5">
    <source>
        <dbReference type="Proteomes" id="UP000801492"/>
    </source>
</evidence>
<feature type="repeat" description="WD" evidence="3">
    <location>
        <begin position="22"/>
        <end position="54"/>
    </location>
</feature>
<sequence>MAQSDQENFHDTEPSFTKIASLAGHTDTVKVLKFSSDGRLLASAGQDSSVKIWDARHYKLHKNLIGHEQEIWDLAWSNDDTLLASSSSDRTVRLWDVLVGKCLRILKHKWSVFCCNFNPSLSLIVSGSDKAIIHVWDVKTGNFIKFLKTRSQCRVSALCFNEDGTAIICGTISGTWSLWDTGSDLCLATYVSDGSTISAINLLPTGNRILVTHGCRFIEFWNLSEKIEEMHCFKTLFLSNEQYISMSESPTNNDLWIVTIRRQQDELNIWSLEKKEIIKRFKCDIGQISCGTCHRTTRIIAAAASKDQTITMWKNEIN</sequence>
<dbReference type="EMBL" id="VTPC01090629">
    <property type="protein sequence ID" value="KAF2882328.1"/>
    <property type="molecule type" value="Genomic_DNA"/>
</dbReference>
<dbReference type="PRINTS" id="PR00320">
    <property type="entry name" value="GPROTEINBRPT"/>
</dbReference>
<evidence type="ECO:0000256" key="2">
    <source>
        <dbReference type="ARBA" id="ARBA00022737"/>
    </source>
</evidence>
<dbReference type="PROSITE" id="PS50082">
    <property type="entry name" value="WD_REPEATS_2"/>
    <property type="match status" value="3"/>
</dbReference>
<dbReference type="GO" id="GO:0048188">
    <property type="term" value="C:Set1C/COMPASS complex"/>
    <property type="evidence" value="ECO:0007669"/>
    <property type="project" value="TreeGrafter"/>
</dbReference>
<dbReference type="SMART" id="SM00320">
    <property type="entry name" value="WD40"/>
    <property type="match status" value="6"/>
</dbReference>
<dbReference type="PROSITE" id="PS50294">
    <property type="entry name" value="WD_REPEATS_REGION"/>
    <property type="match status" value="3"/>
</dbReference>
<proteinExistence type="predicted"/>
<dbReference type="Proteomes" id="UP000801492">
    <property type="component" value="Unassembled WGS sequence"/>
</dbReference>
<evidence type="ECO:0000256" key="3">
    <source>
        <dbReference type="PROSITE-ProRule" id="PRU00221"/>
    </source>
</evidence>
<dbReference type="PANTHER" id="PTHR22847:SF637">
    <property type="entry name" value="WD REPEAT DOMAIN 5B"/>
    <property type="match status" value="1"/>
</dbReference>
<comment type="caution">
    <text evidence="4">The sequence shown here is derived from an EMBL/GenBank/DDBJ whole genome shotgun (WGS) entry which is preliminary data.</text>
</comment>
<feature type="repeat" description="WD" evidence="3">
    <location>
        <begin position="64"/>
        <end position="105"/>
    </location>
</feature>
<dbReference type="InterPro" id="IPR036322">
    <property type="entry name" value="WD40_repeat_dom_sf"/>
</dbReference>
<dbReference type="OrthoDB" id="674604at2759"/>
<dbReference type="SUPFAM" id="SSF50978">
    <property type="entry name" value="WD40 repeat-like"/>
    <property type="match status" value="1"/>
</dbReference>
<dbReference type="Gene3D" id="2.130.10.10">
    <property type="entry name" value="YVTN repeat-like/Quinoprotein amine dehydrogenase"/>
    <property type="match status" value="1"/>
</dbReference>
<feature type="repeat" description="WD" evidence="3">
    <location>
        <begin position="105"/>
        <end position="146"/>
    </location>
</feature>
<dbReference type="CDD" id="cd00200">
    <property type="entry name" value="WD40"/>
    <property type="match status" value="1"/>
</dbReference>
<evidence type="ECO:0000313" key="4">
    <source>
        <dbReference type="EMBL" id="KAF2882328.1"/>
    </source>
</evidence>
<organism evidence="4 5">
    <name type="scientific">Ignelater luminosus</name>
    <name type="common">Cucubano</name>
    <name type="synonym">Pyrophorus luminosus</name>
    <dbReference type="NCBI Taxonomy" id="2038154"/>
    <lineage>
        <taxon>Eukaryota</taxon>
        <taxon>Metazoa</taxon>
        <taxon>Ecdysozoa</taxon>
        <taxon>Arthropoda</taxon>
        <taxon>Hexapoda</taxon>
        <taxon>Insecta</taxon>
        <taxon>Pterygota</taxon>
        <taxon>Neoptera</taxon>
        <taxon>Endopterygota</taxon>
        <taxon>Coleoptera</taxon>
        <taxon>Polyphaga</taxon>
        <taxon>Elateriformia</taxon>
        <taxon>Elateroidea</taxon>
        <taxon>Elateridae</taxon>
        <taxon>Agrypninae</taxon>
        <taxon>Pyrophorini</taxon>
        <taxon>Ignelater</taxon>
    </lineage>
</organism>
<name>A0A8K0G1H6_IGNLU</name>
<keyword evidence="2" id="KW-0677">Repeat</keyword>
<dbReference type="AlphaFoldDB" id="A0A8K0G1H6"/>
<reference evidence="4" key="1">
    <citation type="submission" date="2019-08" db="EMBL/GenBank/DDBJ databases">
        <title>The genome of the North American firefly Photinus pyralis.</title>
        <authorList>
            <consortium name="Photinus pyralis genome working group"/>
            <person name="Fallon T.R."/>
            <person name="Sander Lower S.E."/>
            <person name="Weng J.-K."/>
        </authorList>
    </citation>
    <scope>NUCLEOTIDE SEQUENCE</scope>
    <source>
        <strain evidence="4">TRF0915ILg1</strain>
        <tissue evidence="4">Whole body</tissue>
    </source>
</reference>
<dbReference type="Pfam" id="PF00400">
    <property type="entry name" value="WD40"/>
    <property type="match status" value="4"/>
</dbReference>